<feature type="region of interest" description="Disordered" evidence="7">
    <location>
        <begin position="181"/>
        <end position="202"/>
    </location>
</feature>
<feature type="region of interest" description="Disordered" evidence="7">
    <location>
        <begin position="58"/>
        <end position="82"/>
    </location>
</feature>
<keyword evidence="5 6" id="KW-0539">Nucleus</keyword>
<keyword evidence="3 6" id="KW-0747">Spliceosome</keyword>
<dbReference type="InterPro" id="IPR039974">
    <property type="entry name" value="Splicing_factor_SLU7"/>
</dbReference>
<name>A0A1J3DMN4_NOCCA</name>
<feature type="compositionally biased region" description="Basic and acidic residues" evidence="7">
    <location>
        <begin position="9"/>
        <end position="24"/>
    </location>
</feature>
<protein>
    <recommendedName>
        <fullName evidence="6">Pre-mRNA-splicing factor SLU7</fullName>
    </recommendedName>
</protein>
<keyword evidence="4 6" id="KW-0508">mRNA splicing</keyword>
<proteinExistence type="inferred from homology"/>
<dbReference type="GO" id="GO:0030628">
    <property type="term" value="F:pre-mRNA 3'-splice site binding"/>
    <property type="evidence" value="ECO:0007669"/>
    <property type="project" value="UniProtKB-UniRule"/>
</dbReference>
<dbReference type="Pfam" id="PF11708">
    <property type="entry name" value="Slu7"/>
    <property type="match status" value="1"/>
</dbReference>
<evidence type="ECO:0000256" key="1">
    <source>
        <dbReference type="ARBA" id="ARBA00007203"/>
    </source>
</evidence>
<dbReference type="PANTHER" id="PTHR12942">
    <property type="entry name" value="STEP II SPLICING FACTOR SLU7"/>
    <property type="match status" value="1"/>
</dbReference>
<evidence type="ECO:0000256" key="7">
    <source>
        <dbReference type="SAM" id="MobiDB-lite"/>
    </source>
</evidence>
<dbReference type="GO" id="GO:0005681">
    <property type="term" value="C:spliceosomal complex"/>
    <property type="evidence" value="ECO:0007669"/>
    <property type="project" value="UniProtKB-UniRule"/>
</dbReference>
<accession>A0A1J3DMN4</accession>
<evidence type="ECO:0000256" key="5">
    <source>
        <dbReference type="ARBA" id="ARBA00023242"/>
    </source>
</evidence>
<feature type="domain" description="Pre-mRNA-splicing factor SLU7" evidence="8">
    <location>
        <begin position="138"/>
        <end position="222"/>
    </location>
</feature>
<evidence type="ECO:0000256" key="3">
    <source>
        <dbReference type="ARBA" id="ARBA00022728"/>
    </source>
</evidence>
<dbReference type="InterPro" id="IPR021715">
    <property type="entry name" value="Slu7_dom"/>
</dbReference>
<dbReference type="AlphaFoldDB" id="A0A1J3DMN4"/>
<evidence type="ECO:0000256" key="2">
    <source>
        <dbReference type="ARBA" id="ARBA00022664"/>
    </source>
</evidence>
<dbReference type="PANTHER" id="PTHR12942:SF4">
    <property type="entry name" value="PRE-MRNA-SPLICING FACTOR SLU7"/>
    <property type="match status" value="1"/>
</dbReference>
<evidence type="ECO:0000256" key="4">
    <source>
        <dbReference type="ARBA" id="ARBA00023187"/>
    </source>
</evidence>
<organism evidence="9">
    <name type="scientific">Noccaea caerulescens</name>
    <name type="common">Alpine penny-cress</name>
    <name type="synonym">Thlaspi caerulescens</name>
    <dbReference type="NCBI Taxonomy" id="107243"/>
    <lineage>
        <taxon>Eukaryota</taxon>
        <taxon>Viridiplantae</taxon>
        <taxon>Streptophyta</taxon>
        <taxon>Embryophyta</taxon>
        <taxon>Tracheophyta</taxon>
        <taxon>Spermatophyta</taxon>
        <taxon>Magnoliopsida</taxon>
        <taxon>eudicotyledons</taxon>
        <taxon>Gunneridae</taxon>
        <taxon>Pentapetalae</taxon>
        <taxon>rosids</taxon>
        <taxon>malvids</taxon>
        <taxon>Brassicales</taxon>
        <taxon>Brassicaceae</taxon>
        <taxon>Coluteocarpeae</taxon>
        <taxon>Noccaea</taxon>
    </lineage>
</organism>
<evidence type="ECO:0000259" key="8">
    <source>
        <dbReference type="Pfam" id="PF11708"/>
    </source>
</evidence>
<comment type="function">
    <text evidence="6">Involved in pre-mRNA splicing.</text>
</comment>
<evidence type="ECO:0000313" key="9">
    <source>
        <dbReference type="EMBL" id="JAU18076.1"/>
    </source>
</evidence>
<comment type="subcellular location">
    <subcellularLocation>
        <location evidence="6">Nucleus</location>
    </subcellularLocation>
</comment>
<sequence>MATASAGFKSREEHRKQQELETARKAGLAPAEIDEDGNEINPHIPQFMAGAPWYLYDGKPSLKHQRKQKKPDPNNTNSWYDRGATTFQADRYRKGSCENCGAMSHKKKSCPERPRKVGAIWTNKNIAPDEKIESFDLPYDAKRDRWHNYSPAQYAAVIEWYDARDEARSKFLKEEHLTKLEKKSKKPLVEEESSDKGGYEDPLKLDESKLMHFAKVEKRVRTTLV</sequence>
<comment type="similarity">
    <text evidence="1 6">Belongs to the SLU7 family.</text>
</comment>
<evidence type="ECO:0000256" key="6">
    <source>
        <dbReference type="RuleBase" id="RU367071"/>
    </source>
</evidence>
<reference evidence="9" key="1">
    <citation type="submission" date="2016-07" db="EMBL/GenBank/DDBJ databases">
        <title>De novo transcriptome assembly of four accessions of the metal hyperaccumulator plant Noccaea caerulescens.</title>
        <authorList>
            <person name="Blande D."/>
            <person name="Halimaa P."/>
            <person name="Tervahauta A.I."/>
            <person name="Aarts M.G."/>
            <person name="Karenlampi S.O."/>
        </authorList>
    </citation>
    <scope>NUCLEOTIDE SEQUENCE</scope>
</reference>
<dbReference type="GO" id="GO:0000398">
    <property type="term" value="P:mRNA splicing, via spliceosome"/>
    <property type="evidence" value="ECO:0007669"/>
    <property type="project" value="UniProtKB-UniRule"/>
</dbReference>
<feature type="region of interest" description="Disordered" evidence="7">
    <location>
        <begin position="1"/>
        <end position="44"/>
    </location>
</feature>
<gene>
    <name evidence="9" type="ORF">GA_TR17890_c5_g1_i1_g.57052</name>
</gene>
<dbReference type="EMBL" id="GEVI01014244">
    <property type="protein sequence ID" value="JAU18076.1"/>
    <property type="molecule type" value="Transcribed_RNA"/>
</dbReference>
<comment type="subunit">
    <text evidence="6">Associated with the spliceosome.</text>
</comment>
<keyword evidence="2 6" id="KW-0507">mRNA processing</keyword>